<dbReference type="PROSITE" id="PS51103">
    <property type="entry name" value="PTS_EIIC_TYPE_1"/>
    <property type="match status" value="1"/>
</dbReference>
<organism evidence="15 16">
    <name type="scientific">Rahnella sikkimica</name>
    <dbReference type="NCBI Taxonomy" id="1805933"/>
    <lineage>
        <taxon>Bacteria</taxon>
        <taxon>Pseudomonadati</taxon>
        <taxon>Pseudomonadota</taxon>
        <taxon>Gammaproteobacteria</taxon>
        <taxon>Enterobacterales</taxon>
        <taxon>Yersiniaceae</taxon>
        <taxon>Rahnella</taxon>
    </lineage>
</organism>
<keyword evidence="9 12" id="KW-1133">Transmembrane helix</keyword>
<keyword evidence="6" id="KW-0598">Phosphotransferase system</keyword>
<evidence type="ECO:0000256" key="9">
    <source>
        <dbReference type="ARBA" id="ARBA00022989"/>
    </source>
</evidence>
<feature type="transmembrane region" description="Helical" evidence="12">
    <location>
        <begin position="391"/>
        <end position="415"/>
    </location>
</feature>
<evidence type="ECO:0000256" key="1">
    <source>
        <dbReference type="ARBA" id="ARBA00004651"/>
    </source>
</evidence>
<dbReference type="KEGG" id="rox:BV494_06640"/>
<evidence type="ECO:0000256" key="6">
    <source>
        <dbReference type="ARBA" id="ARBA00022683"/>
    </source>
</evidence>
<evidence type="ECO:0000256" key="11">
    <source>
        <dbReference type="PROSITE-ProRule" id="PRU00421"/>
    </source>
</evidence>
<feature type="transmembrane region" description="Helical" evidence="12">
    <location>
        <begin position="149"/>
        <end position="169"/>
    </location>
</feature>
<evidence type="ECO:0000256" key="8">
    <source>
        <dbReference type="ARBA" id="ARBA00022777"/>
    </source>
</evidence>
<dbReference type="Gene3D" id="3.30.1360.60">
    <property type="entry name" value="Glucose permease domain IIB"/>
    <property type="match status" value="1"/>
</dbReference>
<accession>A0A2L1UNW6</accession>
<keyword evidence="16" id="KW-1185">Reference proteome</keyword>
<evidence type="ECO:0000259" key="14">
    <source>
        <dbReference type="PROSITE" id="PS51103"/>
    </source>
</evidence>
<keyword evidence="4" id="KW-0762">Sugar transport</keyword>
<dbReference type="GO" id="GO:0016301">
    <property type="term" value="F:kinase activity"/>
    <property type="evidence" value="ECO:0007669"/>
    <property type="project" value="UniProtKB-KW"/>
</dbReference>
<reference evidence="16" key="1">
    <citation type="submission" date="2017-01" db="EMBL/GenBank/DDBJ databases">
        <title>Genome sequence of Rouxiella sp. ERMR1:05.</title>
        <authorList>
            <person name="Kumar R."/>
            <person name="Singh D."/>
            <person name="Kumar S."/>
        </authorList>
    </citation>
    <scope>NUCLEOTIDE SEQUENCE [LARGE SCALE GENOMIC DNA]</scope>
    <source>
        <strain evidence="16">ERMR1:05</strain>
    </source>
</reference>
<dbReference type="PROSITE" id="PS01035">
    <property type="entry name" value="PTS_EIIB_TYPE_1_CYS"/>
    <property type="match status" value="1"/>
</dbReference>
<feature type="transmembrane region" description="Helical" evidence="12">
    <location>
        <begin position="219"/>
        <end position="236"/>
    </location>
</feature>
<dbReference type="RefSeq" id="WP_104922148.1">
    <property type="nucleotide sequence ID" value="NZ_CP019062.1"/>
</dbReference>
<dbReference type="NCBIfam" id="NF007311">
    <property type="entry name" value="PRK09796.1"/>
    <property type="match status" value="1"/>
</dbReference>
<name>A0A2L1UNW6_9GAMM</name>
<dbReference type="InterPro" id="IPR003352">
    <property type="entry name" value="PTS_EIIC"/>
</dbReference>
<feature type="domain" description="PTS EIIB type-1" evidence="13">
    <location>
        <begin position="6"/>
        <end position="88"/>
    </location>
</feature>
<dbReference type="GO" id="GO:0008982">
    <property type="term" value="F:protein-N(PI)-phosphohistidine-sugar phosphotransferase activity"/>
    <property type="evidence" value="ECO:0007669"/>
    <property type="project" value="InterPro"/>
</dbReference>
<feature type="transmembrane region" description="Helical" evidence="12">
    <location>
        <begin position="106"/>
        <end position="129"/>
    </location>
</feature>
<evidence type="ECO:0000256" key="7">
    <source>
        <dbReference type="ARBA" id="ARBA00022692"/>
    </source>
</evidence>
<feature type="transmembrane region" description="Helical" evidence="12">
    <location>
        <begin position="435"/>
        <end position="458"/>
    </location>
</feature>
<dbReference type="GO" id="GO:0015771">
    <property type="term" value="P:trehalose transport"/>
    <property type="evidence" value="ECO:0007669"/>
    <property type="project" value="TreeGrafter"/>
</dbReference>
<evidence type="ECO:0000256" key="4">
    <source>
        <dbReference type="ARBA" id="ARBA00022597"/>
    </source>
</evidence>
<feature type="domain" description="PTS EIIC type-1" evidence="14">
    <location>
        <begin position="110"/>
        <end position="472"/>
    </location>
</feature>
<feature type="transmembrane region" description="Helical" evidence="12">
    <location>
        <begin position="181"/>
        <end position="199"/>
    </location>
</feature>
<evidence type="ECO:0000259" key="13">
    <source>
        <dbReference type="PROSITE" id="PS51098"/>
    </source>
</evidence>
<dbReference type="Pfam" id="PF00367">
    <property type="entry name" value="PTS_EIIB"/>
    <property type="match status" value="1"/>
</dbReference>
<dbReference type="PANTHER" id="PTHR30175">
    <property type="entry name" value="PHOSPHOTRANSFERASE SYSTEM TRANSPORT PROTEIN"/>
    <property type="match status" value="1"/>
</dbReference>
<evidence type="ECO:0000313" key="15">
    <source>
        <dbReference type="EMBL" id="AVF34624.1"/>
    </source>
</evidence>
<dbReference type="Pfam" id="PF02378">
    <property type="entry name" value="PTS_EIIC"/>
    <property type="match status" value="1"/>
</dbReference>
<evidence type="ECO:0000256" key="5">
    <source>
        <dbReference type="ARBA" id="ARBA00022679"/>
    </source>
</evidence>
<dbReference type="EMBL" id="CP019062">
    <property type="protein sequence ID" value="AVF34624.1"/>
    <property type="molecule type" value="Genomic_DNA"/>
</dbReference>
<evidence type="ECO:0000256" key="12">
    <source>
        <dbReference type="SAM" id="Phobius"/>
    </source>
</evidence>
<dbReference type="InterPro" id="IPR018113">
    <property type="entry name" value="PTrfase_EIIB_Cys"/>
</dbReference>
<dbReference type="PROSITE" id="PS51098">
    <property type="entry name" value="PTS_EIIB_TYPE_1"/>
    <property type="match status" value="1"/>
</dbReference>
<keyword evidence="10 12" id="KW-0472">Membrane</keyword>
<dbReference type="InterPro" id="IPR013013">
    <property type="entry name" value="PTS_EIIC_1"/>
</dbReference>
<evidence type="ECO:0000256" key="3">
    <source>
        <dbReference type="ARBA" id="ARBA00022475"/>
    </source>
</evidence>
<sequence length="492" mass="51407">MAKNFAAISRSIVDAIGGAGNVVAVTHCMTRLRFVLNDESVVDAATLKSITGVMGVVRNEKQCQVIIGNNVSQAYAEVLKLLPEGFAAASGDTPAKNKITLKRIGAGILDALIGTMSPLIPAIIGGSMVKLLAMILDMTGVFEKGASTLVILNTIGDGAFFFLPVMVAASAAVKFKTNMSLAIAIAGILVHPAFIDLMAKAAQGQKVEFIGISVTAVKYTYTVIPALCMTWLLSYIEKWVDRITPVVTKNFLKPMLIMLIAAPIAIVLIGPLGIWIGTGISAVVYTVHSYLGWLSVAIMGAAWPLLVMTGMHRVFTPTIIQTIAETGKEGMVMPSEIGANLSLGGSSLAVAWRTKNPELRQTALAAAASAIVAGISEPALYGVALRLKRPLIACLISGFICGGVAGLGGLASHSMASPGLFTSVQFFDPSNPMTIVWVAGVMILAVVLSFVITLLLGFEDIPVETVAPEEGKTAEITTPAPLPVAPNAARSH</sequence>
<dbReference type="SUPFAM" id="SSF55604">
    <property type="entry name" value="Glucose permease domain IIB"/>
    <property type="match status" value="1"/>
</dbReference>
<dbReference type="OrthoDB" id="92465at2"/>
<dbReference type="FunFam" id="3.30.1360.60:FF:000001">
    <property type="entry name" value="PTS system glucose-specific IIBC component PtsG"/>
    <property type="match status" value="1"/>
</dbReference>
<feature type="active site" description="Phosphocysteine intermediate; for EIIB activity" evidence="11">
    <location>
        <position position="28"/>
    </location>
</feature>
<gene>
    <name evidence="15" type="ORF">BV494_06640</name>
</gene>
<dbReference type="Proteomes" id="UP000239197">
    <property type="component" value="Chromosome"/>
</dbReference>
<keyword evidence="2" id="KW-0813">Transport</keyword>
<dbReference type="PANTHER" id="PTHR30175:SF1">
    <property type="entry name" value="PTS SYSTEM ARBUTIN-, CELLOBIOSE-, AND SALICIN-SPECIFIC EIIBC COMPONENT-RELATED"/>
    <property type="match status" value="1"/>
</dbReference>
<dbReference type="InterPro" id="IPR050558">
    <property type="entry name" value="PTS_Sugar-Specific_Components"/>
</dbReference>
<keyword evidence="7 12" id="KW-0812">Transmembrane</keyword>
<feature type="transmembrane region" description="Helical" evidence="12">
    <location>
        <begin position="290"/>
        <end position="311"/>
    </location>
</feature>
<dbReference type="AlphaFoldDB" id="A0A2L1UNW6"/>
<dbReference type="InterPro" id="IPR001996">
    <property type="entry name" value="PTS_IIB_1"/>
</dbReference>
<dbReference type="GO" id="GO:0090589">
    <property type="term" value="F:protein-phosphocysteine-trehalose phosphotransferase system transporter activity"/>
    <property type="evidence" value="ECO:0007669"/>
    <property type="project" value="TreeGrafter"/>
</dbReference>
<evidence type="ECO:0000313" key="16">
    <source>
        <dbReference type="Proteomes" id="UP000239197"/>
    </source>
</evidence>
<dbReference type="GO" id="GO:0009401">
    <property type="term" value="P:phosphoenolpyruvate-dependent sugar phosphotransferase system"/>
    <property type="evidence" value="ECO:0007669"/>
    <property type="project" value="UniProtKB-KW"/>
</dbReference>
<keyword evidence="5" id="KW-0808">Transferase</keyword>
<evidence type="ECO:0000256" key="10">
    <source>
        <dbReference type="ARBA" id="ARBA00023136"/>
    </source>
</evidence>
<proteinExistence type="predicted"/>
<dbReference type="CDD" id="cd00212">
    <property type="entry name" value="PTS_IIB_glc"/>
    <property type="match status" value="1"/>
</dbReference>
<comment type="subcellular location">
    <subcellularLocation>
        <location evidence="1">Cell membrane</location>
        <topology evidence="1">Multi-pass membrane protein</topology>
    </subcellularLocation>
</comment>
<dbReference type="InterPro" id="IPR036878">
    <property type="entry name" value="Glu_permease_IIB"/>
</dbReference>
<dbReference type="GO" id="GO:0005886">
    <property type="term" value="C:plasma membrane"/>
    <property type="evidence" value="ECO:0007669"/>
    <property type="project" value="UniProtKB-SubCell"/>
</dbReference>
<feature type="transmembrane region" description="Helical" evidence="12">
    <location>
        <begin position="256"/>
        <end position="278"/>
    </location>
</feature>
<keyword evidence="8" id="KW-0418">Kinase</keyword>
<evidence type="ECO:0000256" key="2">
    <source>
        <dbReference type="ARBA" id="ARBA00022448"/>
    </source>
</evidence>
<protein>
    <submittedName>
        <fullName evidence="15">PTS cellobiose/arbutin/salicin transporter subunit IIBC</fullName>
    </submittedName>
</protein>
<keyword evidence="3" id="KW-1003">Cell membrane</keyword>